<evidence type="ECO:0000313" key="2">
    <source>
        <dbReference type="Proteomes" id="UP000824540"/>
    </source>
</evidence>
<reference evidence="1" key="1">
    <citation type="thesis" date="2021" institute="BYU ScholarsArchive" country="Provo, UT, USA">
        <title>Applications of and Algorithms for Genome Assembly and Genomic Analyses with an Emphasis on Marine Teleosts.</title>
        <authorList>
            <person name="Pickett B.D."/>
        </authorList>
    </citation>
    <scope>NUCLEOTIDE SEQUENCE</scope>
    <source>
        <strain evidence="1">HI-2016</strain>
    </source>
</reference>
<proteinExistence type="predicted"/>
<protein>
    <submittedName>
        <fullName evidence="1">Uncharacterized protein</fullName>
    </submittedName>
</protein>
<dbReference type="Proteomes" id="UP000824540">
    <property type="component" value="Unassembled WGS sequence"/>
</dbReference>
<organism evidence="1 2">
    <name type="scientific">Albula glossodonta</name>
    <name type="common">roundjaw bonefish</name>
    <dbReference type="NCBI Taxonomy" id="121402"/>
    <lineage>
        <taxon>Eukaryota</taxon>
        <taxon>Metazoa</taxon>
        <taxon>Chordata</taxon>
        <taxon>Craniata</taxon>
        <taxon>Vertebrata</taxon>
        <taxon>Euteleostomi</taxon>
        <taxon>Actinopterygii</taxon>
        <taxon>Neopterygii</taxon>
        <taxon>Teleostei</taxon>
        <taxon>Albuliformes</taxon>
        <taxon>Albulidae</taxon>
        <taxon>Albula</taxon>
    </lineage>
</organism>
<gene>
    <name evidence="1" type="ORF">JZ751_022811</name>
</gene>
<accession>A0A8T2PHA9</accession>
<name>A0A8T2PHA9_9TELE</name>
<keyword evidence="2" id="KW-1185">Reference proteome</keyword>
<dbReference type="AlphaFoldDB" id="A0A8T2PHA9"/>
<evidence type="ECO:0000313" key="1">
    <source>
        <dbReference type="EMBL" id="KAG9351560.1"/>
    </source>
</evidence>
<comment type="caution">
    <text evidence="1">The sequence shown here is derived from an EMBL/GenBank/DDBJ whole genome shotgun (WGS) entry which is preliminary data.</text>
</comment>
<dbReference type="EMBL" id="JAFBMS010000006">
    <property type="protein sequence ID" value="KAG9351560.1"/>
    <property type="molecule type" value="Genomic_DNA"/>
</dbReference>
<sequence>MVNALVETSDTPMGICGQTLNSWNSIYHWPLCQLHLQVVTCEIAPGSSTDHEEGTKCLRWMYLRRRDP</sequence>